<reference evidence="1 2" key="1">
    <citation type="submission" date="2024-03" db="EMBL/GenBank/DDBJ databases">
        <title>Complete Genome Sequence of a Pseudomonas fluorescens Bacteriophage UNO-G1W1 isolated from freshwater ice in Nebraska.</title>
        <authorList>
            <person name="Neville A.J."/>
            <person name="Schulze T.T."/>
            <person name="Davis P.H."/>
        </authorList>
    </citation>
    <scope>NUCLEOTIDE SEQUENCE [LARGE SCALE GENOMIC DNA]</scope>
</reference>
<sequence>MASRVIVVTSVELGWDCIVEVYNADDIGREELEERYPSKRGYVVHYPQRVLSEVEEE</sequence>
<accession>A0AAX4MWE0</accession>
<proteinExistence type="predicted"/>
<keyword evidence="2" id="KW-1185">Reference proteome</keyword>
<dbReference type="Proteomes" id="UP001447006">
    <property type="component" value="Segment"/>
</dbReference>
<evidence type="ECO:0000313" key="1">
    <source>
        <dbReference type="EMBL" id="WYN05109.1"/>
    </source>
</evidence>
<keyword evidence="1" id="KW-0436">Ligase</keyword>
<dbReference type="EMBL" id="PP551948">
    <property type="protein sequence ID" value="WYN05109.1"/>
    <property type="molecule type" value="Genomic_DNA"/>
</dbReference>
<organism evidence="1 2">
    <name type="scientific">Pseudomonas phage UNO-G1W1</name>
    <dbReference type="NCBI Taxonomy" id="3136609"/>
    <lineage>
        <taxon>Viruses</taxon>
        <taxon>Duplodnaviria</taxon>
        <taxon>Heunggongvirae</taxon>
        <taxon>Uroviricota</taxon>
        <taxon>Caudoviricetes</taxon>
        <taxon>Vandenendeviridae</taxon>
        <taxon>Gorskivirinae</taxon>
        <taxon>Omahavirus</taxon>
        <taxon>Omahavirus UNOG1W1</taxon>
    </lineage>
</organism>
<gene>
    <name evidence="1" type="ORF">ISREJYDI_CDS0148</name>
</gene>
<name>A0AAX4MWE0_9CAUD</name>
<evidence type="ECO:0000313" key="2">
    <source>
        <dbReference type="Proteomes" id="UP001447006"/>
    </source>
</evidence>
<dbReference type="GO" id="GO:0016874">
    <property type="term" value="F:ligase activity"/>
    <property type="evidence" value="ECO:0007669"/>
    <property type="project" value="UniProtKB-KW"/>
</dbReference>
<protein>
    <submittedName>
        <fullName evidence="1">RNA ligase</fullName>
    </submittedName>
</protein>